<evidence type="ECO:0000256" key="4">
    <source>
        <dbReference type="PROSITE-ProRule" id="PRU00335"/>
    </source>
</evidence>
<dbReference type="PROSITE" id="PS50977">
    <property type="entry name" value="HTH_TETR_2"/>
    <property type="match status" value="1"/>
</dbReference>
<evidence type="ECO:0000313" key="6">
    <source>
        <dbReference type="EMBL" id="MCH6168516.1"/>
    </source>
</evidence>
<dbReference type="Pfam" id="PF00440">
    <property type="entry name" value="TetR_N"/>
    <property type="match status" value="1"/>
</dbReference>
<name>A0ABS9TJQ5_9PSEU</name>
<dbReference type="EMBL" id="JAKXMK010000020">
    <property type="protein sequence ID" value="MCH6168516.1"/>
    <property type="molecule type" value="Genomic_DNA"/>
</dbReference>
<gene>
    <name evidence="6" type="ORF">MMF94_22715</name>
</gene>
<organism evidence="6 7">
    <name type="scientific">Pseudonocardia alaniniphila</name>
    <dbReference type="NCBI Taxonomy" id="75291"/>
    <lineage>
        <taxon>Bacteria</taxon>
        <taxon>Bacillati</taxon>
        <taxon>Actinomycetota</taxon>
        <taxon>Actinomycetes</taxon>
        <taxon>Pseudonocardiales</taxon>
        <taxon>Pseudonocardiaceae</taxon>
        <taxon>Pseudonocardia</taxon>
    </lineage>
</organism>
<dbReference type="InterPro" id="IPR001647">
    <property type="entry name" value="HTH_TetR"/>
</dbReference>
<keyword evidence="1" id="KW-0805">Transcription regulation</keyword>
<dbReference type="InterPro" id="IPR009057">
    <property type="entry name" value="Homeodomain-like_sf"/>
</dbReference>
<dbReference type="SUPFAM" id="SSF46689">
    <property type="entry name" value="Homeodomain-like"/>
    <property type="match status" value="1"/>
</dbReference>
<sequence length="198" mass="21572">MGRTDAERLLGAAEALYYARGIRAVGIDEVRTAAGVSLKRLYQLYPSKEHLVAAYLDARDERWRGRLADYVARHGESPRERMLAVFDWLGLWFAEPDFRGCAFINAFGELGGSAPLVLAAVRRHKDLFREYLLDLARDLDVADPAGIGEQLLLLAEGAMTAAAVLPEPRAAQQAQRAAVALLDAATAAEPPRSVEAAV</sequence>
<dbReference type="InterPro" id="IPR036271">
    <property type="entry name" value="Tet_transcr_reg_TetR-rel_C_sf"/>
</dbReference>
<feature type="DNA-binding region" description="H-T-H motif" evidence="4">
    <location>
        <begin position="26"/>
        <end position="45"/>
    </location>
</feature>
<evidence type="ECO:0000259" key="5">
    <source>
        <dbReference type="PROSITE" id="PS50977"/>
    </source>
</evidence>
<keyword evidence="7" id="KW-1185">Reference proteome</keyword>
<dbReference type="PANTHER" id="PTHR47506">
    <property type="entry name" value="TRANSCRIPTIONAL REGULATORY PROTEIN"/>
    <property type="match status" value="1"/>
</dbReference>
<protein>
    <submittedName>
        <fullName evidence="6">TetR/AcrR family transcriptional regulator</fullName>
    </submittedName>
</protein>
<proteinExistence type="predicted"/>
<evidence type="ECO:0000256" key="3">
    <source>
        <dbReference type="ARBA" id="ARBA00023163"/>
    </source>
</evidence>
<dbReference type="PRINTS" id="PR00455">
    <property type="entry name" value="HTHTETR"/>
</dbReference>
<dbReference type="SUPFAM" id="SSF48498">
    <property type="entry name" value="Tetracyclin repressor-like, C-terminal domain"/>
    <property type="match status" value="1"/>
</dbReference>
<reference evidence="6 7" key="1">
    <citation type="submission" date="2022-03" db="EMBL/GenBank/DDBJ databases">
        <title>Pseudonocardia alaer sp. nov., a novel actinomycete isolated from reed forest soil.</title>
        <authorList>
            <person name="Wang L."/>
        </authorList>
    </citation>
    <scope>NUCLEOTIDE SEQUENCE [LARGE SCALE GENOMIC DNA]</scope>
    <source>
        <strain evidence="6 7">Y-16303</strain>
    </source>
</reference>
<comment type="caution">
    <text evidence="6">The sequence shown here is derived from an EMBL/GenBank/DDBJ whole genome shotgun (WGS) entry which is preliminary data.</text>
</comment>
<evidence type="ECO:0000256" key="2">
    <source>
        <dbReference type="ARBA" id="ARBA00023125"/>
    </source>
</evidence>
<accession>A0ABS9TJQ5</accession>
<evidence type="ECO:0000256" key="1">
    <source>
        <dbReference type="ARBA" id="ARBA00023015"/>
    </source>
</evidence>
<dbReference type="RefSeq" id="WP_241039167.1">
    <property type="nucleotide sequence ID" value="NZ_BAAAJF010000053.1"/>
</dbReference>
<dbReference type="Proteomes" id="UP001299970">
    <property type="component" value="Unassembled WGS sequence"/>
</dbReference>
<dbReference type="Gene3D" id="1.10.357.10">
    <property type="entry name" value="Tetracycline Repressor, domain 2"/>
    <property type="match status" value="1"/>
</dbReference>
<keyword evidence="2 4" id="KW-0238">DNA-binding</keyword>
<keyword evidence="3" id="KW-0804">Transcription</keyword>
<feature type="domain" description="HTH tetR-type" evidence="5">
    <location>
        <begin position="3"/>
        <end position="63"/>
    </location>
</feature>
<dbReference type="PANTHER" id="PTHR47506:SF1">
    <property type="entry name" value="HTH-TYPE TRANSCRIPTIONAL REGULATOR YJDC"/>
    <property type="match status" value="1"/>
</dbReference>
<evidence type="ECO:0000313" key="7">
    <source>
        <dbReference type="Proteomes" id="UP001299970"/>
    </source>
</evidence>